<organism evidence="1 2">
    <name type="scientific">Timema podura</name>
    <name type="common">Walking stick</name>
    <dbReference type="NCBI Taxonomy" id="61482"/>
    <lineage>
        <taxon>Eukaryota</taxon>
        <taxon>Metazoa</taxon>
        <taxon>Ecdysozoa</taxon>
        <taxon>Arthropoda</taxon>
        <taxon>Hexapoda</taxon>
        <taxon>Insecta</taxon>
        <taxon>Pterygota</taxon>
        <taxon>Neoptera</taxon>
        <taxon>Polyneoptera</taxon>
        <taxon>Phasmatodea</taxon>
        <taxon>Timematodea</taxon>
        <taxon>Timematoidea</taxon>
        <taxon>Timematidae</taxon>
        <taxon>Timema</taxon>
    </lineage>
</organism>
<reference evidence="1" key="1">
    <citation type="submission" date="2021-03" db="EMBL/GenBank/DDBJ databases">
        <authorList>
            <person name="Tran Van P."/>
        </authorList>
    </citation>
    <scope>NUCLEOTIDE SEQUENCE</scope>
</reference>
<proteinExistence type="predicted"/>
<protein>
    <submittedName>
        <fullName evidence="1">Uncharacterized protein</fullName>
    </submittedName>
</protein>
<dbReference type="EMBL" id="CAJPIN010033306">
    <property type="protein sequence ID" value="CAG2064332.1"/>
    <property type="molecule type" value="Genomic_DNA"/>
</dbReference>
<name>A0ABN7PFS9_TIMPD</name>
<evidence type="ECO:0000313" key="2">
    <source>
        <dbReference type="Proteomes" id="UP001153148"/>
    </source>
</evidence>
<comment type="caution">
    <text evidence="1">The sequence shown here is derived from an EMBL/GenBank/DDBJ whole genome shotgun (WGS) entry which is preliminary data.</text>
</comment>
<gene>
    <name evidence="1" type="ORF">TPAB3V08_LOCUS11279</name>
</gene>
<accession>A0ABN7PFS9</accession>
<dbReference type="Proteomes" id="UP001153148">
    <property type="component" value="Unassembled WGS sequence"/>
</dbReference>
<evidence type="ECO:0000313" key="1">
    <source>
        <dbReference type="EMBL" id="CAG2064332.1"/>
    </source>
</evidence>
<keyword evidence="2" id="KW-1185">Reference proteome</keyword>
<sequence length="90" mass="10231">MPTPSSVDTEMKSILPFPSCRLWEGHGSNPDRLYRAHSKDFVIVRESEAFVLQISSKTMTRDSVTKCELVTPDTKAYQFQRLYGLNAGYV</sequence>